<feature type="non-terminal residue" evidence="1">
    <location>
        <position position="76"/>
    </location>
</feature>
<accession>A0ACA9SL51</accession>
<organism evidence="1 2">
    <name type="scientific">Racocetra persica</name>
    <dbReference type="NCBI Taxonomy" id="160502"/>
    <lineage>
        <taxon>Eukaryota</taxon>
        <taxon>Fungi</taxon>
        <taxon>Fungi incertae sedis</taxon>
        <taxon>Mucoromycota</taxon>
        <taxon>Glomeromycotina</taxon>
        <taxon>Glomeromycetes</taxon>
        <taxon>Diversisporales</taxon>
        <taxon>Gigasporaceae</taxon>
        <taxon>Racocetra</taxon>
    </lineage>
</organism>
<protein>
    <submittedName>
        <fullName evidence="1">10228_t:CDS:1</fullName>
    </submittedName>
</protein>
<proteinExistence type="predicted"/>
<dbReference type="Proteomes" id="UP000789920">
    <property type="component" value="Unassembled WGS sequence"/>
</dbReference>
<feature type="non-terminal residue" evidence="1">
    <location>
        <position position="1"/>
    </location>
</feature>
<sequence length="76" mass="8755">HFLEQCAYSTGLLLGEQLNEDLPYNNFLEYYGPNYKLDVPANNMENMNTPAYLADMKAKVFENLRNIPFAPSVQIH</sequence>
<dbReference type="EMBL" id="CAJVQC010136576">
    <property type="protein sequence ID" value="CAG8843015.1"/>
    <property type="molecule type" value="Genomic_DNA"/>
</dbReference>
<evidence type="ECO:0000313" key="1">
    <source>
        <dbReference type="EMBL" id="CAG8843015.1"/>
    </source>
</evidence>
<reference evidence="1" key="1">
    <citation type="submission" date="2021-06" db="EMBL/GenBank/DDBJ databases">
        <authorList>
            <person name="Kallberg Y."/>
            <person name="Tangrot J."/>
            <person name="Rosling A."/>
        </authorList>
    </citation>
    <scope>NUCLEOTIDE SEQUENCE</scope>
    <source>
        <strain evidence="1">MA461A</strain>
    </source>
</reference>
<keyword evidence="2" id="KW-1185">Reference proteome</keyword>
<name>A0ACA9SL51_9GLOM</name>
<evidence type="ECO:0000313" key="2">
    <source>
        <dbReference type="Proteomes" id="UP000789920"/>
    </source>
</evidence>
<comment type="caution">
    <text evidence="1">The sequence shown here is derived from an EMBL/GenBank/DDBJ whole genome shotgun (WGS) entry which is preliminary data.</text>
</comment>
<gene>
    <name evidence="1" type="ORF">RPERSI_LOCUS32575</name>
</gene>